<gene>
    <name evidence="2" type="ORF">GDO81_013437</name>
</gene>
<keyword evidence="3" id="KW-1185">Reference proteome</keyword>
<dbReference type="AlphaFoldDB" id="A0AAV7AZF3"/>
<proteinExistence type="predicted"/>
<protein>
    <submittedName>
        <fullName evidence="2">Uncharacterized protein</fullName>
    </submittedName>
</protein>
<dbReference type="Proteomes" id="UP000824782">
    <property type="component" value="Unassembled WGS sequence"/>
</dbReference>
<reference evidence="2" key="1">
    <citation type="thesis" date="2020" institute="ProQuest LLC" country="789 East Eisenhower Parkway, Ann Arbor, MI, USA">
        <title>Comparative Genomics and Chromosome Evolution.</title>
        <authorList>
            <person name="Mudd A.B."/>
        </authorList>
    </citation>
    <scope>NUCLEOTIDE SEQUENCE</scope>
    <source>
        <strain evidence="2">237g6f4</strain>
        <tissue evidence="2">Blood</tissue>
    </source>
</reference>
<keyword evidence="1" id="KW-1133">Transmembrane helix</keyword>
<organism evidence="2 3">
    <name type="scientific">Engystomops pustulosus</name>
    <name type="common">Tungara frog</name>
    <name type="synonym">Physalaemus pustulosus</name>
    <dbReference type="NCBI Taxonomy" id="76066"/>
    <lineage>
        <taxon>Eukaryota</taxon>
        <taxon>Metazoa</taxon>
        <taxon>Chordata</taxon>
        <taxon>Craniata</taxon>
        <taxon>Vertebrata</taxon>
        <taxon>Euteleostomi</taxon>
        <taxon>Amphibia</taxon>
        <taxon>Batrachia</taxon>
        <taxon>Anura</taxon>
        <taxon>Neobatrachia</taxon>
        <taxon>Hyloidea</taxon>
        <taxon>Leptodactylidae</taxon>
        <taxon>Leiuperinae</taxon>
        <taxon>Engystomops</taxon>
    </lineage>
</organism>
<comment type="caution">
    <text evidence="2">The sequence shown here is derived from an EMBL/GenBank/DDBJ whole genome shotgun (WGS) entry which is preliminary data.</text>
</comment>
<keyword evidence="1" id="KW-0472">Membrane</keyword>
<evidence type="ECO:0000313" key="3">
    <source>
        <dbReference type="Proteomes" id="UP000824782"/>
    </source>
</evidence>
<evidence type="ECO:0000256" key="1">
    <source>
        <dbReference type="SAM" id="Phobius"/>
    </source>
</evidence>
<accession>A0AAV7AZF3</accession>
<feature type="transmembrane region" description="Helical" evidence="1">
    <location>
        <begin position="46"/>
        <end position="68"/>
    </location>
</feature>
<dbReference type="EMBL" id="WNYA01000006">
    <property type="protein sequence ID" value="KAG8566949.1"/>
    <property type="molecule type" value="Genomic_DNA"/>
</dbReference>
<keyword evidence="1" id="KW-0812">Transmembrane</keyword>
<name>A0AAV7AZF3_ENGPU</name>
<evidence type="ECO:0000313" key="2">
    <source>
        <dbReference type="EMBL" id="KAG8566949.1"/>
    </source>
</evidence>
<sequence>MKKLVEPCPHAVFLNVSSTLQRLSDISRRAVDALEKICCRRQSLSLFFLLLLFQCFLTENFIFFLHMIPFQFRLNKVAELNVFHTSCFYIAPTYSTVYNQQAVYNLQEGYN</sequence>